<reference evidence="1 2" key="1">
    <citation type="submission" date="2024-10" db="EMBL/GenBank/DDBJ databases">
        <title>The Natural Products Discovery Center: Release of the First 8490 Sequenced Strains for Exploring Actinobacteria Biosynthetic Diversity.</title>
        <authorList>
            <person name="Kalkreuter E."/>
            <person name="Kautsar S.A."/>
            <person name="Yang D."/>
            <person name="Bader C.D."/>
            <person name="Teijaro C.N."/>
            <person name="Fluegel L."/>
            <person name="Davis C.M."/>
            <person name="Simpson J.R."/>
            <person name="Lauterbach L."/>
            <person name="Steele A.D."/>
            <person name="Gui C."/>
            <person name="Meng S."/>
            <person name="Li G."/>
            <person name="Viehrig K."/>
            <person name="Ye F."/>
            <person name="Su P."/>
            <person name="Kiefer A.F."/>
            <person name="Nichols A."/>
            <person name="Cepeda A.J."/>
            <person name="Yan W."/>
            <person name="Fan B."/>
            <person name="Jiang Y."/>
            <person name="Adhikari A."/>
            <person name="Zheng C.-J."/>
            <person name="Schuster L."/>
            <person name="Cowan T.M."/>
            <person name="Smanski M.J."/>
            <person name="Chevrette M.G."/>
            <person name="De Carvalho L.P.S."/>
            <person name="Shen B."/>
        </authorList>
    </citation>
    <scope>NUCLEOTIDE SEQUENCE [LARGE SCALE GENOMIC DNA]</scope>
    <source>
        <strain evidence="1 2">NPDC004119</strain>
    </source>
</reference>
<organism evidence="1 2">
    <name type="scientific">Nocardia aobensis</name>
    <dbReference type="NCBI Taxonomy" id="257277"/>
    <lineage>
        <taxon>Bacteria</taxon>
        <taxon>Bacillati</taxon>
        <taxon>Actinomycetota</taxon>
        <taxon>Actinomycetes</taxon>
        <taxon>Mycobacteriales</taxon>
        <taxon>Nocardiaceae</taxon>
        <taxon>Nocardia</taxon>
    </lineage>
</organism>
<dbReference type="Gene3D" id="1.10.10.10">
    <property type="entry name" value="Winged helix-like DNA-binding domain superfamily/Winged helix DNA-binding domain"/>
    <property type="match status" value="1"/>
</dbReference>
<evidence type="ECO:0000313" key="2">
    <source>
        <dbReference type="Proteomes" id="UP001601442"/>
    </source>
</evidence>
<evidence type="ECO:0000313" key="1">
    <source>
        <dbReference type="EMBL" id="MFF0496745.1"/>
    </source>
</evidence>
<dbReference type="Proteomes" id="UP001601442">
    <property type="component" value="Unassembled WGS sequence"/>
</dbReference>
<sequence>MADAMVGLPMKPKMNRSDSVVLSLLAPGGLLTTGQIRRDAALAGWRVRVALTRLSTCGFVVFSSSRARWQISERGRRALEERQS</sequence>
<evidence type="ECO:0008006" key="3">
    <source>
        <dbReference type="Google" id="ProtNLM"/>
    </source>
</evidence>
<dbReference type="EMBL" id="JBIAMT010000002">
    <property type="protein sequence ID" value="MFF0496745.1"/>
    <property type="molecule type" value="Genomic_DNA"/>
</dbReference>
<accession>A0ABW6P069</accession>
<comment type="caution">
    <text evidence="1">The sequence shown here is derived from an EMBL/GenBank/DDBJ whole genome shotgun (WGS) entry which is preliminary data.</text>
</comment>
<dbReference type="RefSeq" id="WP_143860301.1">
    <property type="nucleotide sequence ID" value="NZ_JBIAMT010000002.1"/>
</dbReference>
<dbReference type="InterPro" id="IPR036388">
    <property type="entry name" value="WH-like_DNA-bd_sf"/>
</dbReference>
<gene>
    <name evidence="1" type="ORF">ACFYU5_10105</name>
</gene>
<name>A0ABW6P069_9NOCA</name>
<keyword evidence="2" id="KW-1185">Reference proteome</keyword>
<proteinExistence type="predicted"/>
<protein>
    <recommendedName>
        <fullName evidence="3">MarR family transcriptional regulator</fullName>
    </recommendedName>
</protein>